<feature type="region of interest" description="Disordered" evidence="1">
    <location>
        <begin position="1"/>
        <end position="63"/>
    </location>
</feature>
<keyword evidence="2" id="KW-1133">Transmembrane helix</keyword>
<evidence type="ECO:0000313" key="4">
    <source>
        <dbReference type="Proteomes" id="UP000724874"/>
    </source>
</evidence>
<accession>A0A9P5NEB4</accession>
<keyword evidence="2" id="KW-0472">Membrane</keyword>
<feature type="transmembrane region" description="Helical" evidence="2">
    <location>
        <begin position="211"/>
        <end position="234"/>
    </location>
</feature>
<evidence type="ECO:0000256" key="2">
    <source>
        <dbReference type="SAM" id="Phobius"/>
    </source>
</evidence>
<organism evidence="3 4">
    <name type="scientific">Gymnopilus junonius</name>
    <name type="common">Spectacular rustgill mushroom</name>
    <name type="synonym">Gymnopilus spectabilis subsp. junonius</name>
    <dbReference type="NCBI Taxonomy" id="109634"/>
    <lineage>
        <taxon>Eukaryota</taxon>
        <taxon>Fungi</taxon>
        <taxon>Dikarya</taxon>
        <taxon>Basidiomycota</taxon>
        <taxon>Agaricomycotina</taxon>
        <taxon>Agaricomycetes</taxon>
        <taxon>Agaricomycetidae</taxon>
        <taxon>Agaricales</taxon>
        <taxon>Agaricineae</taxon>
        <taxon>Hymenogastraceae</taxon>
        <taxon>Gymnopilus</taxon>
    </lineage>
</organism>
<evidence type="ECO:0000256" key="1">
    <source>
        <dbReference type="SAM" id="MobiDB-lite"/>
    </source>
</evidence>
<gene>
    <name evidence="3" type="ORF">CPB84DRAFT_138457</name>
</gene>
<keyword evidence="4" id="KW-1185">Reference proteome</keyword>
<feature type="compositionally biased region" description="Polar residues" evidence="1">
    <location>
        <begin position="54"/>
        <end position="63"/>
    </location>
</feature>
<dbReference type="OrthoDB" id="78296at2759"/>
<protein>
    <submittedName>
        <fullName evidence="3">Uncharacterized protein</fullName>
    </submittedName>
</protein>
<keyword evidence="2" id="KW-0812">Transmembrane</keyword>
<dbReference type="Proteomes" id="UP000724874">
    <property type="component" value="Unassembled WGS sequence"/>
</dbReference>
<feature type="compositionally biased region" description="Low complexity" evidence="1">
    <location>
        <begin position="9"/>
        <end position="53"/>
    </location>
</feature>
<reference evidence="3" key="1">
    <citation type="submission" date="2020-11" db="EMBL/GenBank/DDBJ databases">
        <authorList>
            <consortium name="DOE Joint Genome Institute"/>
            <person name="Ahrendt S."/>
            <person name="Riley R."/>
            <person name="Andreopoulos W."/>
            <person name="LaButti K."/>
            <person name="Pangilinan J."/>
            <person name="Ruiz-duenas F.J."/>
            <person name="Barrasa J.M."/>
            <person name="Sanchez-Garcia M."/>
            <person name="Camarero S."/>
            <person name="Miyauchi S."/>
            <person name="Serrano A."/>
            <person name="Linde D."/>
            <person name="Babiker R."/>
            <person name="Drula E."/>
            <person name="Ayuso-Fernandez I."/>
            <person name="Pacheco R."/>
            <person name="Padilla G."/>
            <person name="Ferreira P."/>
            <person name="Barriuso J."/>
            <person name="Kellner H."/>
            <person name="Castanera R."/>
            <person name="Alfaro M."/>
            <person name="Ramirez L."/>
            <person name="Pisabarro A.G."/>
            <person name="Kuo A."/>
            <person name="Tritt A."/>
            <person name="Lipzen A."/>
            <person name="He G."/>
            <person name="Yan M."/>
            <person name="Ng V."/>
            <person name="Cullen D."/>
            <person name="Martin F."/>
            <person name="Rosso M.-N."/>
            <person name="Henrissat B."/>
            <person name="Hibbett D."/>
            <person name="Martinez A.T."/>
            <person name="Grigoriev I.V."/>
        </authorList>
    </citation>
    <scope>NUCLEOTIDE SEQUENCE</scope>
    <source>
        <strain evidence="3">AH 44721</strain>
    </source>
</reference>
<dbReference type="EMBL" id="JADNYJ010000103">
    <property type="protein sequence ID" value="KAF8885256.1"/>
    <property type="molecule type" value="Genomic_DNA"/>
</dbReference>
<name>A0A9P5NEB4_GYMJU</name>
<proteinExistence type="predicted"/>
<evidence type="ECO:0000313" key="3">
    <source>
        <dbReference type="EMBL" id="KAF8885256.1"/>
    </source>
</evidence>
<sequence>MWPPPSPSPALQQQTSQAAATSASPAAVSTSSTPQPQPTTSSTTTLTRSITPSAGSNQCRTATTQRARVQNGDCNENYVVHELAQQGGAPRPTWTKIWVPCLVTMWKWDEVKVYVGKNRPLARHRHTCQSLDGKHIISTRDLGCPMRIAMLTRSLRGCWLMSIYGVPQRGGLFELMRKLLLLMWKRGVREERQDECRFGMMRWMWQRIERYVFGSTYLVFQYFIPLMTILTTLFET</sequence>
<comment type="caution">
    <text evidence="3">The sequence shown here is derived from an EMBL/GenBank/DDBJ whole genome shotgun (WGS) entry which is preliminary data.</text>
</comment>
<dbReference type="AlphaFoldDB" id="A0A9P5NEB4"/>